<dbReference type="Pfam" id="PF00903">
    <property type="entry name" value="Glyoxalase"/>
    <property type="match status" value="1"/>
</dbReference>
<feature type="compositionally biased region" description="Basic and acidic residues" evidence="1">
    <location>
        <begin position="203"/>
        <end position="215"/>
    </location>
</feature>
<dbReference type="Proteomes" id="UP001141650">
    <property type="component" value="Unassembled WGS sequence"/>
</dbReference>
<feature type="region of interest" description="Disordered" evidence="1">
    <location>
        <begin position="199"/>
        <end position="228"/>
    </location>
</feature>
<dbReference type="Gene3D" id="3.10.180.10">
    <property type="entry name" value="2,3-Dihydroxybiphenyl 1,2-Dioxygenase, domain 1"/>
    <property type="match status" value="1"/>
</dbReference>
<evidence type="ECO:0000256" key="1">
    <source>
        <dbReference type="SAM" id="MobiDB-lite"/>
    </source>
</evidence>
<reference evidence="3" key="1">
    <citation type="submission" date="2020-07" db="EMBL/GenBank/DDBJ databases">
        <authorList>
            <person name="Pettersson B.M.F."/>
            <person name="Behra P.R.K."/>
            <person name="Ramesh M."/>
            <person name="Das S."/>
            <person name="Dasgupta S."/>
            <person name="Kirsebom L.A."/>
        </authorList>
    </citation>
    <scope>NUCLEOTIDE SEQUENCE</scope>
    <source>
        <strain evidence="3">CCUG 55640</strain>
    </source>
</reference>
<reference evidence="3" key="2">
    <citation type="journal article" date="2022" name="BMC Genomics">
        <title>Comparative genome analysis of mycobacteria focusing on tRNA and non-coding RNA.</title>
        <authorList>
            <person name="Behra P.R.K."/>
            <person name="Pettersson B.M.F."/>
            <person name="Ramesh M."/>
            <person name="Das S."/>
            <person name="Dasgupta S."/>
            <person name="Kirsebom L.A."/>
        </authorList>
    </citation>
    <scope>NUCLEOTIDE SEQUENCE</scope>
    <source>
        <strain evidence="3">CCUG 55640</strain>
    </source>
</reference>
<dbReference type="AlphaFoldDB" id="A0AA41XLQ8"/>
<protein>
    <submittedName>
        <fullName evidence="3">VOC family protein</fullName>
    </submittedName>
</protein>
<evidence type="ECO:0000313" key="3">
    <source>
        <dbReference type="EMBL" id="MCV7377913.1"/>
    </source>
</evidence>
<evidence type="ECO:0000313" key="4">
    <source>
        <dbReference type="Proteomes" id="UP001141650"/>
    </source>
</evidence>
<dbReference type="InterPro" id="IPR004360">
    <property type="entry name" value="Glyas_Fos-R_dOase_dom"/>
</dbReference>
<dbReference type="RefSeq" id="WP_142276472.1">
    <property type="nucleotide sequence ID" value="NZ_JACKVH010000011.1"/>
</dbReference>
<comment type="caution">
    <text evidence="3">The sequence shown here is derived from an EMBL/GenBank/DDBJ whole genome shotgun (WGS) entry which is preliminary data.</text>
</comment>
<feature type="domain" description="VOC" evidence="2">
    <location>
        <begin position="21"/>
        <end position="144"/>
    </location>
</feature>
<dbReference type="InterPro" id="IPR029068">
    <property type="entry name" value="Glyas_Bleomycin-R_OHBP_Dase"/>
</dbReference>
<proteinExistence type="predicted"/>
<organism evidence="3 4">
    <name type="scientific">Mycobacterium alsense</name>
    <dbReference type="NCBI Taxonomy" id="324058"/>
    <lineage>
        <taxon>Bacteria</taxon>
        <taxon>Bacillati</taxon>
        <taxon>Actinomycetota</taxon>
        <taxon>Actinomycetes</taxon>
        <taxon>Mycobacteriales</taxon>
        <taxon>Mycobacteriaceae</taxon>
        <taxon>Mycobacterium</taxon>
    </lineage>
</organism>
<gene>
    <name evidence="3" type="ORF">H7K38_04500</name>
</gene>
<dbReference type="EMBL" id="JACKVH010000011">
    <property type="protein sequence ID" value="MCV7377913.1"/>
    <property type="molecule type" value="Genomic_DNA"/>
</dbReference>
<sequence length="265" mass="29692">MNPGRTTKRSSQPANNQAPDFIAHWVVKTARSDQMIAWYRMVFGARVVHEHSRIAFLSWDDEHHRIALIKVPRPLRFAFPLARFRRKLYGVDHLAVQFTLDRLLTNYERLKRSSILPVWSINHGPTTSLYYEDPDGIRLEFQVDNFPTVEATAAYFNTAQFAGNPIGTEIDPGYLLERLRAGEDPAHLLKPGASTRPALRHAKTAEPSRGRHSEVARTGNGACSTGASRSGAVTRAQLARQGLAMLSFGTNWLRECSAVKSGWAE</sequence>
<dbReference type="SUPFAM" id="SSF54593">
    <property type="entry name" value="Glyoxalase/Bleomycin resistance protein/Dihydroxybiphenyl dioxygenase"/>
    <property type="match status" value="1"/>
</dbReference>
<dbReference type="InterPro" id="IPR037523">
    <property type="entry name" value="VOC_core"/>
</dbReference>
<accession>A0AA41XLQ8</accession>
<name>A0AA41XLQ8_9MYCO</name>
<dbReference type="PROSITE" id="PS51819">
    <property type="entry name" value="VOC"/>
    <property type="match status" value="1"/>
</dbReference>
<evidence type="ECO:0000259" key="2">
    <source>
        <dbReference type="PROSITE" id="PS51819"/>
    </source>
</evidence>